<feature type="compositionally biased region" description="Basic and acidic residues" evidence="1">
    <location>
        <begin position="68"/>
        <end position="79"/>
    </location>
</feature>
<proteinExistence type="predicted"/>
<sequence length="200" mass="22428">MTMLARAHWGARRPPLPPSNSQDLDDDLTLTEGGDGDDDSLPRSPVPVRPDRRIVRTQACDIESLDDFEPRIPRVELRRPSTGSGRSSGGGASKRDLLKGKDKAPKKKKGALDPGSPNYDTHPRVFREESFTLHKDYLSINSNYDVSQARRSSYGCEYHRKEPFYSWDDPTLHRASITSLPSTPDAGLLISPRKRLMMIN</sequence>
<evidence type="ECO:0000256" key="1">
    <source>
        <dbReference type="SAM" id="MobiDB-lite"/>
    </source>
</evidence>
<feature type="region of interest" description="Disordered" evidence="1">
    <location>
        <begin position="1"/>
        <end position="122"/>
    </location>
</feature>
<evidence type="ECO:0000313" key="2">
    <source>
        <dbReference type="EMBL" id="ROT83699.1"/>
    </source>
</evidence>
<organism evidence="2 3">
    <name type="scientific">Penaeus vannamei</name>
    <name type="common">Whiteleg shrimp</name>
    <name type="synonym">Litopenaeus vannamei</name>
    <dbReference type="NCBI Taxonomy" id="6689"/>
    <lineage>
        <taxon>Eukaryota</taxon>
        <taxon>Metazoa</taxon>
        <taxon>Ecdysozoa</taxon>
        <taxon>Arthropoda</taxon>
        <taxon>Crustacea</taxon>
        <taxon>Multicrustacea</taxon>
        <taxon>Malacostraca</taxon>
        <taxon>Eumalacostraca</taxon>
        <taxon>Eucarida</taxon>
        <taxon>Decapoda</taxon>
        <taxon>Dendrobranchiata</taxon>
        <taxon>Penaeoidea</taxon>
        <taxon>Penaeidae</taxon>
        <taxon>Penaeus</taxon>
    </lineage>
</organism>
<protein>
    <submittedName>
        <fullName evidence="2">Uncharacterized protein</fullName>
    </submittedName>
</protein>
<reference evidence="2 3" key="1">
    <citation type="submission" date="2018-04" db="EMBL/GenBank/DDBJ databases">
        <authorList>
            <person name="Zhang X."/>
            <person name="Yuan J."/>
            <person name="Li F."/>
            <person name="Xiang J."/>
        </authorList>
    </citation>
    <scope>NUCLEOTIDE SEQUENCE [LARGE SCALE GENOMIC DNA]</scope>
    <source>
        <tissue evidence="2">Muscle</tissue>
    </source>
</reference>
<comment type="caution">
    <text evidence="2">The sequence shown here is derived from an EMBL/GenBank/DDBJ whole genome shotgun (WGS) entry which is preliminary data.</text>
</comment>
<dbReference type="Proteomes" id="UP000283509">
    <property type="component" value="Unassembled WGS sequence"/>
</dbReference>
<feature type="compositionally biased region" description="Basic and acidic residues" evidence="1">
    <location>
        <begin position="93"/>
        <end position="103"/>
    </location>
</feature>
<feature type="compositionally biased region" description="Acidic residues" evidence="1">
    <location>
        <begin position="23"/>
        <end position="39"/>
    </location>
</feature>
<dbReference type="AlphaFoldDB" id="A0A423U4S7"/>
<name>A0A423U4S7_PENVA</name>
<dbReference type="EMBL" id="QCYY01000645">
    <property type="protein sequence ID" value="ROT83699.1"/>
    <property type="molecule type" value="Genomic_DNA"/>
</dbReference>
<keyword evidence="3" id="KW-1185">Reference proteome</keyword>
<reference evidence="2 3" key="2">
    <citation type="submission" date="2019-01" db="EMBL/GenBank/DDBJ databases">
        <title>The decoding of complex shrimp genome reveals the adaptation for benthos swimmer, frequently molting mechanism and breeding impact on genome.</title>
        <authorList>
            <person name="Sun Y."/>
            <person name="Gao Y."/>
            <person name="Yu Y."/>
        </authorList>
    </citation>
    <scope>NUCLEOTIDE SEQUENCE [LARGE SCALE GENOMIC DNA]</scope>
    <source>
        <tissue evidence="2">Muscle</tissue>
    </source>
</reference>
<accession>A0A423U4S7</accession>
<gene>
    <name evidence="2" type="ORF">C7M84_023122</name>
</gene>
<evidence type="ECO:0000313" key="3">
    <source>
        <dbReference type="Proteomes" id="UP000283509"/>
    </source>
</evidence>